<evidence type="ECO:0000313" key="11">
    <source>
        <dbReference type="Proteomes" id="UP000324800"/>
    </source>
</evidence>
<dbReference type="Gene3D" id="3.40.630.30">
    <property type="match status" value="1"/>
</dbReference>
<dbReference type="SUPFAM" id="SSF47370">
    <property type="entry name" value="Bromodomain"/>
    <property type="match status" value="1"/>
</dbReference>
<evidence type="ECO:0000256" key="6">
    <source>
        <dbReference type="PROSITE-ProRule" id="PRU00035"/>
    </source>
</evidence>
<dbReference type="Proteomes" id="UP000324800">
    <property type="component" value="Unassembled WGS sequence"/>
</dbReference>
<feature type="compositionally biased region" description="Low complexity" evidence="7">
    <location>
        <begin position="498"/>
        <end position="512"/>
    </location>
</feature>
<dbReference type="PROSITE" id="PS51186">
    <property type="entry name" value="GNAT"/>
    <property type="match status" value="1"/>
</dbReference>
<feature type="region of interest" description="Disordered" evidence="7">
    <location>
        <begin position="230"/>
        <end position="251"/>
    </location>
</feature>
<dbReference type="PANTHER" id="PTHR45750">
    <property type="entry name" value="GH11602P"/>
    <property type="match status" value="1"/>
</dbReference>
<comment type="subcellular location">
    <subcellularLocation>
        <location evidence="1">Nucleus</location>
    </subcellularLocation>
</comment>
<evidence type="ECO:0000259" key="8">
    <source>
        <dbReference type="PROSITE" id="PS50014"/>
    </source>
</evidence>
<dbReference type="PROSITE" id="PS50014">
    <property type="entry name" value="BROMODOMAIN_2"/>
    <property type="match status" value="1"/>
</dbReference>
<keyword evidence="5" id="KW-0539">Nucleus</keyword>
<evidence type="ECO:0000256" key="2">
    <source>
        <dbReference type="ARBA" id="ARBA00008607"/>
    </source>
</evidence>
<dbReference type="GO" id="GO:0005634">
    <property type="term" value="C:nucleus"/>
    <property type="evidence" value="ECO:0007669"/>
    <property type="project" value="UniProtKB-SubCell"/>
</dbReference>
<feature type="compositionally biased region" description="Basic and acidic residues" evidence="7">
    <location>
        <begin position="391"/>
        <end position="415"/>
    </location>
</feature>
<organism evidence="10 11">
    <name type="scientific">Streblomastix strix</name>
    <dbReference type="NCBI Taxonomy" id="222440"/>
    <lineage>
        <taxon>Eukaryota</taxon>
        <taxon>Metamonada</taxon>
        <taxon>Preaxostyla</taxon>
        <taxon>Oxymonadida</taxon>
        <taxon>Streblomastigidae</taxon>
        <taxon>Streblomastix</taxon>
    </lineage>
</organism>
<dbReference type="PRINTS" id="PR00503">
    <property type="entry name" value="BROMODOMAIN"/>
</dbReference>
<dbReference type="Gene3D" id="1.20.920.10">
    <property type="entry name" value="Bromodomain-like"/>
    <property type="match status" value="1"/>
</dbReference>
<feature type="domain" description="N-acetyltransferase" evidence="9">
    <location>
        <begin position="26"/>
        <end position="176"/>
    </location>
</feature>
<dbReference type="SUPFAM" id="SSF55729">
    <property type="entry name" value="Acyl-CoA N-acyltransferases (Nat)"/>
    <property type="match status" value="1"/>
</dbReference>
<accession>A0A5J4UYL8</accession>
<dbReference type="GO" id="GO:0000123">
    <property type="term" value="C:histone acetyltransferase complex"/>
    <property type="evidence" value="ECO:0007669"/>
    <property type="project" value="TreeGrafter"/>
</dbReference>
<evidence type="ECO:0000256" key="4">
    <source>
        <dbReference type="ARBA" id="ARBA00023159"/>
    </source>
</evidence>
<evidence type="ECO:0000256" key="5">
    <source>
        <dbReference type="ARBA" id="ARBA00023242"/>
    </source>
</evidence>
<reference evidence="10 11" key="1">
    <citation type="submission" date="2019-03" db="EMBL/GenBank/DDBJ databases">
        <title>Single cell metagenomics reveals metabolic interactions within the superorganism composed of flagellate Streblomastix strix and complex community of Bacteroidetes bacteria on its surface.</title>
        <authorList>
            <person name="Treitli S.C."/>
            <person name="Kolisko M."/>
            <person name="Husnik F."/>
            <person name="Keeling P."/>
            <person name="Hampl V."/>
        </authorList>
    </citation>
    <scope>NUCLEOTIDE SEQUENCE [LARGE SCALE GENOMIC DNA]</scope>
    <source>
        <strain evidence="10">ST1C</strain>
    </source>
</reference>
<proteinExistence type="inferred from homology"/>
<keyword evidence="4" id="KW-0010">Activator</keyword>
<dbReference type="Pfam" id="PF00439">
    <property type="entry name" value="Bromodomain"/>
    <property type="match status" value="1"/>
</dbReference>
<evidence type="ECO:0000256" key="7">
    <source>
        <dbReference type="SAM" id="MobiDB-lite"/>
    </source>
</evidence>
<evidence type="ECO:0000259" key="9">
    <source>
        <dbReference type="PROSITE" id="PS51186"/>
    </source>
</evidence>
<feature type="compositionally biased region" description="Basic residues" evidence="7">
    <location>
        <begin position="416"/>
        <end position="426"/>
    </location>
</feature>
<dbReference type="AlphaFoldDB" id="A0A5J4UYL8"/>
<dbReference type="OrthoDB" id="1937912at2759"/>
<protein>
    <submittedName>
        <fullName evidence="10">Putative Histone acetyltransferase</fullName>
    </submittedName>
</protein>
<dbReference type="InterPro" id="IPR036427">
    <property type="entry name" value="Bromodomain-like_sf"/>
</dbReference>
<dbReference type="InterPro" id="IPR016181">
    <property type="entry name" value="Acyl_CoA_acyltransferase"/>
</dbReference>
<feature type="domain" description="Bromo" evidence="8">
    <location>
        <begin position="591"/>
        <end position="662"/>
    </location>
</feature>
<evidence type="ECO:0000256" key="1">
    <source>
        <dbReference type="ARBA" id="ARBA00004123"/>
    </source>
</evidence>
<dbReference type="SMART" id="SM00297">
    <property type="entry name" value="BROMO"/>
    <property type="match status" value="1"/>
</dbReference>
<dbReference type="CDD" id="cd04301">
    <property type="entry name" value="NAT_SF"/>
    <property type="match status" value="1"/>
</dbReference>
<feature type="compositionally biased region" description="Low complexity" evidence="7">
    <location>
        <begin position="461"/>
        <end position="476"/>
    </location>
</feature>
<dbReference type="Pfam" id="PF00583">
    <property type="entry name" value="Acetyltransf_1"/>
    <property type="match status" value="1"/>
</dbReference>
<feature type="non-terminal residue" evidence="10">
    <location>
        <position position="662"/>
    </location>
</feature>
<evidence type="ECO:0000256" key="3">
    <source>
        <dbReference type="ARBA" id="ARBA00023117"/>
    </source>
</evidence>
<feature type="compositionally biased region" description="Acidic residues" evidence="7">
    <location>
        <begin position="433"/>
        <end position="448"/>
    </location>
</feature>
<dbReference type="PANTHER" id="PTHR45750:SF3">
    <property type="entry name" value="HISTONE ACETYLTRANSFERASE"/>
    <property type="match status" value="1"/>
</dbReference>
<feature type="compositionally biased region" description="Polar residues" evidence="7">
    <location>
        <begin position="477"/>
        <end position="488"/>
    </location>
</feature>
<name>A0A5J4UYL8_9EUKA</name>
<dbReference type="GO" id="GO:0045944">
    <property type="term" value="P:positive regulation of transcription by RNA polymerase II"/>
    <property type="evidence" value="ECO:0007669"/>
    <property type="project" value="TreeGrafter"/>
</dbReference>
<dbReference type="InterPro" id="IPR037800">
    <property type="entry name" value="GCN5"/>
</dbReference>
<dbReference type="InterPro" id="IPR000182">
    <property type="entry name" value="GNAT_dom"/>
</dbReference>
<evidence type="ECO:0000313" key="10">
    <source>
        <dbReference type="EMBL" id="KAA6375273.1"/>
    </source>
</evidence>
<feature type="compositionally biased region" description="Basic residues" evidence="7">
    <location>
        <begin position="369"/>
        <end position="390"/>
    </location>
</feature>
<sequence>MKHMENVGNIRFVVVKNDAEIVFGVHSDRPASPQALVLLVSVKNLFARQLPRMPREYITRLVFDRNHHSIVCLKNNVQIVAGITIRVFPEIGLGEVAFCAVDANEQVRGYGTRIMNHAKEYIRTLGITFLLTYADNNAVGYFRKQGFSEKIRTPREKWAGYIKDYDGSTLMECILHPHISYLNIGEMVARQRAAVLEKIQKYSHVRSVYMAPDRAQIWEDIGDKEIKEKIESKGGEQEEEESEDGNTTSVIVSSDPVGDTIPFKLSQNNIVIDQPSANAKIYQVEVPKAIPLLAATGIDRELPIENKLVQEVLIKELKNSEEREQNGMKIDDDINTLNNEQQQKQINTMSNTSHKDSHNDNVDDVMTNHIKKTKSKTEKKRGKKRKKRRKMEVEVGKETLNTEKETQIDHKTRSHSDKKKKKKKGGMIKDSDLDFLVDDNGSDNDQNESNDKQHEEDDSGSESSFMSSSTYASSASPTPIHTPSNSKIKQPRSPSPVNQTINNQQSNQFNNPFLPPYIPLPPFNAPNQLFNQQSSSDEQIQNITSSSIDQSEIYKISPLSIAQIFRQASPPREYVLELHIIFAKLFDRLLRRQDFIWPFLEPVDGAEVPDYYTVINNPIDMTTIKARIKTECYYLSPHLFKADLIRMADNAKLYNKPHTGYH</sequence>
<feature type="region of interest" description="Disordered" evidence="7">
    <location>
        <begin position="348"/>
        <end position="516"/>
    </location>
</feature>
<dbReference type="GO" id="GO:0010484">
    <property type="term" value="F:histone H3 acetyltransferase activity"/>
    <property type="evidence" value="ECO:0007669"/>
    <property type="project" value="TreeGrafter"/>
</dbReference>
<dbReference type="EMBL" id="SNRW01011356">
    <property type="protein sequence ID" value="KAA6375273.1"/>
    <property type="molecule type" value="Genomic_DNA"/>
</dbReference>
<keyword evidence="10" id="KW-0808">Transferase</keyword>
<gene>
    <name evidence="10" type="ORF">EZS28_029199</name>
</gene>
<keyword evidence="3 6" id="KW-0103">Bromodomain</keyword>
<comment type="caution">
    <text evidence="10">The sequence shown here is derived from an EMBL/GenBank/DDBJ whole genome shotgun (WGS) entry which is preliminary data.</text>
</comment>
<dbReference type="InterPro" id="IPR001487">
    <property type="entry name" value="Bromodomain"/>
</dbReference>
<comment type="similarity">
    <text evidence="2">Belongs to the acetyltransferase family. GCN5 subfamily.</text>
</comment>